<evidence type="ECO:0000256" key="2">
    <source>
        <dbReference type="ARBA" id="ARBA00022676"/>
    </source>
</evidence>
<dbReference type="NCBIfam" id="TIGR01744">
    <property type="entry name" value="XPRTase"/>
    <property type="match status" value="1"/>
</dbReference>
<proteinExistence type="inferred from homology"/>
<name>A0A430AES6_9ENTE</name>
<dbReference type="EC" id="2.4.2.22" evidence="5 6"/>
<feature type="binding site" evidence="5">
    <location>
        <position position="20"/>
    </location>
    <ligand>
        <name>xanthine</name>
        <dbReference type="ChEBI" id="CHEBI:17712"/>
    </ligand>
</feature>
<keyword evidence="2 5" id="KW-0328">Glycosyltransferase</keyword>
<comment type="subunit">
    <text evidence="5">Homodimer.</text>
</comment>
<evidence type="ECO:0000256" key="5">
    <source>
        <dbReference type="HAMAP-Rule" id="MF_01184"/>
    </source>
</evidence>
<dbReference type="InterPro" id="IPR029057">
    <property type="entry name" value="PRTase-like"/>
</dbReference>
<dbReference type="GO" id="GO:0000310">
    <property type="term" value="F:xanthine phosphoribosyltransferase activity"/>
    <property type="evidence" value="ECO:0007669"/>
    <property type="project" value="UniProtKB-UniRule"/>
</dbReference>
<keyword evidence="1 5" id="KW-0963">Cytoplasm</keyword>
<dbReference type="PANTHER" id="PTHR43864:SF1">
    <property type="entry name" value="XANTHINE PHOSPHORIBOSYLTRANSFERASE"/>
    <property type="match status" value="1"/>
</dbReference>
<dbReference type="InterPro" id="IPR050118">
    <property type="entry name" value="Pur/Pyrimidine_PRTase"/>
</dbReference>
<dbReference type="OrthoDB" id="9790678at2"/>
<feature type="binding site" evidence="5">
    <location>
        <begin position="128"/>
        <end position="132"/>
    </location>
    <ligand>
        <name>5-phospho-alpha-D-ribose 1-diphosphate</name>
        <dbReference type="ChEBI" id="CHEBI:58017"/>
    </ligand>
</feature>
<organism evidence="7 8">
    <name type="scientific">Vagococcus entomophilus</name>
    <dbReference type="NCBI Taxonomy" id="1160095"/>
    <lineage>
        <taxon>Bacteria</taxon>
        <taxon>Bacillati</taxon>
        <taxon>Bacillota</taxon>
        <taxon>Bacilli</taxon>
        <taxon>Lactobacillales</taxon>
        <taxon>Enterococcaceae</taxon>
        <taxon>Vagococcus</taxon>
    </lineage>
</organism>
<dbReference type="HAMAP" id="MF_01184">
    <property type="entry name" value="XPRTase"/>
    <property type="match status" value="1"/>
</dbReference>
<dbReference type="Proteomes" id="UP000288669">
    <property type="component" value="Unassembled WGS sequence"/>
</dbReference>
<keyword evidence="8" id="KW-1185">Reference proteome</keyword>
<feature type="binding site" evidence="5">
    <location>
        <position position="27"/>
    </location>
    <ligand>
        <name>xanthine</name>
        <dbReference type="ChEBI" id="CHEBI:17712"/>
    </ligand>
</feature>
<dbReference type="EMBL" id="NGJZ01000005">
    <property type="protein sequence ID" value="RSU05931.1"/>
    <property type="molecule type" value="Genomic_DNA"/>
</dbReference>
<dbReference type="SUPFAM" id="SSF53271">
    <property type="entry name" value="PRTase-like"/>
    <property type="match status" value="1"/>
</dbReference>
<sequence length="192" mass="20941">MNFLEKRIQQEGSVLDGNVLKVDQFLTHQVDAQLMQKIGEEFAAKFQAKNITKVITIEASGIAPAVFTGLSLGVPVIFARKQKSVTMEDELLCTEVYSYTKKVTSTVSISSKFLTPTDNVLVIDDFLANGQAALGLSELCQKAGATVTGIGIVIEKSFQSGRELLEKAGFDVYSLARIASLENQQVQFLTEK</sequence>
<evidence type="ECO:0000256" key="6">
    <source>
        <dbReference type="NCBIfam" id="TIGR01744"/>
    </source>
</evidence>
<comment type="subcellular location">
    <subcellularLocation>
        <location evidence="5">Cytoplasm</location>
    </subcellularLocation>
</comment>
<comment type="catalytic activity">
    <reaction evidence="5">
        <text>XMP + diphosphate = xanthine + 5-phospho-alpha-D-ribose 1-diphosphate</text>
        <dbReference type="Rhea" id="RHEA:10800"/>
        <dbReference type="ChEBI" id="CHEBI:17712"/>
        <dbReference type="ChEBI" id="CHEBI:33019"/>
        <dbReference type="ChEBI" id="CHEBI:57464"/>
        <dbReference type="ChEBI" id="CHEBI:58017"/>
        <dbReference type="EC" id="2.4.2.22"/>
    </reaction>
</comment>
<comment type="similarity">
    <text evidence="5">Belongs to the purine/pyrimidine phosphoribosyltransferase family. Xpt subfamily.</text>
</comment>
<comment type="pathway">
    <text evidence="5">Purine metabolism; XMP biosynthesis via salvage pathway; XMP from xanthine: step 1/1.</text>
</comment>
<dbReference type="GO" id="GO:0006166">
    <property type="term" value="P:purine ribonucleoside salvage"/>
    <property type="evidence" value="ECO:0007669"/>
    <property type="project" value="UniProtKB-KW"/>
</dbReference>
<dbReference type="RefSeq" id="WP_126826964.1">
    <property type="nucleotide sequence ID" value="NZ_JBHLWU010000004.1"/>
</dbReference>
<dbReference type="InterPro" id="IPR000836">
    <property type="entry name" value="PRTase_dom"/>
</dbReference>
<dbReference type="PANTHER" id="PTHR43864">
    <property type="entry name" value="HYPOXANTHINE/GUANINE PHOSPHORIBOSYLTRANSFERASE"/>
    <property type="match status" value="1"/>
</dbReference>
<dbReference type="GO" id="GO:0005737">
    <property type="term" value="C:cytoplasm"/>
    <property type="evidence" value="ECO:0007669"/>
    <property type="project" value="UniProtKB-SubCell"/>
</dbReference>
<comment type="function">
    <text evidence="5">Converts the preformed base xanthine, a product of nucleic acid breakdown, to xanthosine 5'-monophosphate (XMP), so it can be reused for RNA or DNA synthesis.</text>
</comment>
<dbReference type="GO" id="GO:0032265">
    <property type="term" value="P:XMP salvage"/>
    <property type="evidence" value="ECO:0007669"/>
    <property type="project" value="UniProtKB-UniRule"/>
</dbReference>
<evidence type="ECO:0000256" key="4">
    <source>
        <dbReference type="ARBA" id="ARBA00022726"/>
    </source>
</evidence>
<evidence type="ECO:0000256" key="1">
    <source>
        <dbReference type="ARBA" id="ARBA00022490"/>
    </source>
</evidence>
<gene>
    <name evidence="5" type="primary">xpt</name>
    <name evidence="7" type="ORF">CBF30_11505</name>
</gene>
<dbReference type="Gene3D" id="3.40.50.2020">
    <property type="match status" value="1"/>
</dbReference>
<protein>
    <recommendedName>
        <fullName evidence="5 6">Xanthine phosphoribosyltransferase</fullName>
        <shortName evidence="5">XPRTase</shortName>
        <ecNumber evidence="5 6">2.4.2.22</ecNumber>
    </recommendedName>
</protein>
<comment type="caution">
    <text evidence="7">The sequence shown here is derived from an EMBL/GenBank/DDBJ whole genome shotgun (WGS) entry which is preliminary data.</text>
</comment>
<dbReference type="GO" id="GO:0046110">
    <property type="term" value="P:xanthine metabolic process"/>
    <property type="evidence" value="ECO:0007669"/>
    <property type="project" value="UniProtKB-UniRule"/>
</dbReference>
<evidence type="ECO:0000256" key="3">
    <source>
        <dbReference type="ARBA" id="ARBA00022679"/>
    </source>
</evidence>
<keyword evidence="4 5" id="KW-0660">Purine salvage</keyword>
<reference evidence="7 8" key="1">
    <citation type="submission" date="2017-05" db="EMBL/GenBank/DDBJ databases">
        <title>Vagococcus spp. assemblies.</title>
        <authorList>
            <person name="Gulvik C.A."/>
        </authorList>
    </citation>
    <scope>NUCLEOTIDE SEQUENCE [LARGE SCALE GENOMIC DNA]</scope>
    <source>
        <strain evidence="7 8">DSM 24756</strain>
    </source>
</reference>
<dbReference type="NCBIfam" id="NF006671">
    <property type="entry name" value="PRK09219.1"/>
    <property type="match status" value="1"/>
</dbReference>
<dbReference type="AlphaFoldDB" id="A0A430AES6"/>
<evidence type="ECO:0000313" key="8">
    <source>
        <dbReference type="Proteomes" id="UP000288669"/>
    </source>
</evidence>
<feature type="binding site" evidence="5">
    <location>
        <position position="156"/>
    </location>
    <ligand>
        <name>xanthine</name>
        <dbReference type="ChEBI" id="CHEBI:17712"/>
    </ligand>
</feature>
<accession>A0A430AES6</accession>
<keyword evidence="3 5" id="KW-0808">Transferase</keyword>
<dbReference type="UniPathway" id="UPA00602">
    <property type="reaction ID" value="UER00658"/>
</dbReference>
<dbReference type="CDD" id="cd06223">
    <property type="entry name" value="PRTases_typeI"/>
    <property type="match status" value="1"/>
</dbReference>
<dbReference type="InterPro" id="IPR010079">
    <property type="entry name" value="Xanthine_PRibTrfase"/>
</dbReference>
<evidence type="ECO:0000313" key="7">
    <source>
        <dbReference type="EMBL" id="RSU05931.1"/>
    </source>
</evidence>